<feature type="compositionally biased region" description="Acidic residues" evidence="1">
    <location>
        <begin position="410"/>
        <end position="426"/>
    </location>
</feature>
<feature type="region of interest" description="Disordered" evidence="1">
    <location>
        <begin position="178"/>
        <end position="201"/>
    </location>
</feature>
<dbReference type="Proteomes" id="UP001146793">
    <property type="component" value="Unassembled WGS sequence"/>
</dbReference>
<dbReference type="AlphaFoldDB" id="A0AAV7YKG5"/>
<dbReference type="EMBL" id="JANTQA010000057">
    <property type="protein sequence ID" value="KAJ3429127.1"/>
    <property type="molecule type" value="Genomic_DNA"/>
</dbReference>
<proteinExistence type="predicted"/>
<name>A0AAV7YKG5_9EUKA</name>
<feature type="region of interest" description="Disordered" evidence="1">
    <location>
        <begin position="230"/>
        <end position="361"/>
    </location>
</feature>
<feature type="region of interest" description="Disordered" evidence="1">
    <location>
        <begin position="407"/>
        <end position="426"/>
    </location>
</feature>
<protein>
    <submittedName>
        <fullName evidence="2">Wasp family member 3a</fullName>
    </submittedName>
</protein>
<evidence type="ECO:0000256" key="1">
    <source>
        <dbReference type="SAM" id="MobiDB-lite"/>
    </source>
</evidence>
<feature type="compositionally biased region" description="Polar residues" evidence="1">
    <location>
        <begin position="348"/>
        <end position="361"/>
    </location>
</feature>
<dbReference type="Gene3D" id="6.10.280.150">
    <property type="match status" value="2"/>
</dbReference>
<feature type="compositionally biased region" description="Basic residues" evidence="1">
    <location>
        <begin position="260"/>
        <end position="275"/>
    </location>
</feature>
<gene>
    <name evidence="2" type="ORF">M0812_24467</name>
</gene>
<feature type="compositionally biased region" description="Basic residues" evidence="1">
    <location>
        <begin position="234"/>
        <end position="252"/>
    </location>
</feature>
<feature type="compositionally biased region" description="Pro residues" evidence="1">
    <location>
        <begin position="326"/>
        <end position="346"/>
    </location>
</feature>
<sequence>MFHQFHIESPGKIGPDLIANTEEAKNVVQGRTQGNLVAMLIQLKNLADITYSIFSGIGKLTQEMTERMLVLDERATQVLQRTLPKVEEQMDSIDPLSLCNIPRKIIELETGEQSNLFQRKSIHPMTHRVYSKAMRKPNFQRIDQLSGHKNGYTTKKYSNPRFFFERWYRFMMQEAEKRKKEEQMKHKNQKKKKKRKRHVRKVVVEKVALKKLDGRGAEFTDKQKEKKTILSARIIKRKVRRKVPQNPKKKSQKRPERNGKNNKKLSHSRSKKSIKKEKDISDLPLPDEDIPFPSNSLPSGEDLPDLDELPLPLPDNDLPLPDNDGLPPPPPKSGMPNLGVPPPPKLSVPNTNIPQGSRSSLLESIRTGSQLQSAQKRQLNAKRIEEEDVNQLTVKDIMMKTMSIRKAVEFSDDESDEESDEEWDDW</sequence>
<organism evidence="2 3">
    <name type="scientific">Anaeramoeba flamelloides</name>
    <dbReference type="NCBI Taxonomy" id="1746091"/>
    <lineage>
        <taxon>Eukaryota</taxon>
        <taxon>Metamonada</taxon>
        <taxon>Anaeramoebidae</taxon>
        <taxon>Anaeramoeba</taxon>
    </lineage>
</organism>
<reference evidence="2" key="1">
    <citation type="submission" date="2022-08" db="EMBL/GenBank/DDBJ databases">
        <title>Novel sulphate-reducing endosymbionts in the free-living metamonad Anaeramoeba.</title>
        <authorList>
            <person name="Jerlstrom-Hultqvist J."/>
            <person name="Cepicka I."/>
            <person name="Gallot-Lavallee L."/>
            <person name="Salas-Leiva D."/>
            <person name="Curtis B.A."/>
            <person name="Zahonova K."/>
            <person name="Pipaliya S."/>
            <person name="Dacks J."/>
            <person name="Roger A.J."/>
        </authorList>
    </citation>
    <scope>NUCLEOTIDE SEQUENCE</scope>
    <source>
        <strain evidence="2">Busselton2</strain>
    </source>
</reference>
<accession>A0AAV7YKG5</accession>
<feature type="compositionally biased region" description="Low complexity" evidence="1">
    <location>
        <begin position="314"/>
        <end position="325"/>
    </location>
</feature>
<evidence type="ECO:0000313" key="2">
    <source>
        <dbReference type="EMBL" id="KAJ3429127.1"/>
    </source>
</evidence>
<comment type="caution">
    <text evidence="2">The sequence shown here is derived from an EMBL/GenBank/DDBJ whole genome shotgun (WGS) entry which is preliminary data.</text>
</comment>
<evidence type="ECO:0000313" key="3">
    <source>
        <dbReference type="Proteomes" id="UP001146793"/>
    </source>
</evidence>
<feature type="compositionally biased region" description="Basic residues" evidence="1">
    <location>
        <begin position="186"/>
        <end position="201"/>
    </location>
</feature>